<organism evidence="4 5">
    <name type="scientific">Gigaspora margarita</name>
    <dbReference type="NCBI Taxonomy" id="4874"/>
    <lineage>
        <taxon>Eukaryota</taxon>
        <taxon>Fungi</taxon>
        <taxon>Fungi incertae sedis</taxon>
        <taxon>Mucoromycota</taxon>
        <taxon>Glomeromycotina</taxon>
        <taxon>Glomeromycetes</taxon>
        <taxon>Diversisporales</taxon>
        <taxon>Gigasporaceae</taxon>
        <taxon>Gigaspora</taxon>
    </lineage>
</organism>
<dbReference type="AlphaFoldDB" id="A0A8H4ANG0"/>
<dbReference type="InterPro" id="IPR001841">
    <property type="entry name" value="Znf_RING"/>
</dbReference>
<dbReference type="SUPFAM" id="SSF57850">
    <property type="entry name" value="RING/U-box"/>
    <property type="match status" value="1"/>
</dbReference>
<feature type="region of interest" description="Disordered" evidence="2">
    <location>
        <begin position="142"/>
        <end position="204"/>
    </location>
</feature>
<evidence type="ECO:0000256" key="2">
    <source>
        <dbReference type="SAM" id="MobiDB-lite"/>
    </source>
</evidence>
<evidence type="ECO:0000313" key="4">
    <source>
        <dbReference type="EMBL" id="KAF0516278.1"/>
    </source>
</evidence>
<dbReference type="EMBL" id="WTPW01000388">
    <property type="protein sequence ID" value="KAF0516278.1"/>
    <property type="molecule type" value="Genomic_DNA"/>
</dbReference>
<keyword evidence="1" id="KW-0479">Metal-binding</keyword>
<feature type="compositionally biased region" description="Basic and acidic residues" evidence="2">
    <location>
        <begin position="173"/>
        <end position="204"/>
    </location>
</feature>
<keyword evidence="1" id="KW-0862">Zinc</keyword>
<dbReference type="GO" id="GO:0008270">
    <property type="term" value="F:zinc ion binding"/>
    <property type="evidence" value="ECO:0007669"/>
    <property type="project" value="UniProtKB-KW"/>
</dbReference>
<evidence type="ECO:0000256" key="1">
    <source>
        <dbReference type="PROSITE-ProRule" id="PRU00175"/>
    </source>
</evidence>
<sequence>MYTTPIEALAVNILKRTNVLPENTVFLEVDPCLLCGEGLYLPQEFLPFKEFTLASCGHIYHQKCEKHLVSGEAICPNKKCNKVIKTFLSPEPLKGSQDKSTTSIAEDTATKHVDSENPTPIGEDADANYMNELGLLDGEDCSSKTTEVAKETSDQATSPIEGSTLVEQSLNDAQKKCSREDSEGIKSGESTEKLSSKKAKKTGEKKVSSMLKNFIKELLSNVEPIPGGSLEETNDMALNTRSIFLQLSDKIDSAESKNKDASRALISSYFDFGEALFNRYKELKPTYGKEGARALVKSEVRKEISKTKLSEDALRKRMERAWKMHRIFNTIGKEKIVRIVSTPPGLILNLTGDDTDYMIA</sequence>
<evidence type="ECO:0000313" key="5">
    <source>
        <dbReference type="Proteomes" id="UP000439903"/>
    </source>
</evidence>
<name>A0A8H4ANG0_GIGMA</name>
<feature type="compositionally biased region" description="Polar residues" evidence="2">
    <location>
        <begin position="154"/>
        <end position="172"/>
    </location>
</feature>
<feature type="region of interest" description="Disordered" evidence="2">
    <location>
        <begin position="91"/>
        <end position="126"/>
    </location>
</feature>
<protein>
    <recommendedName>
        <fullName evidence="3">RING-type domain-containing protein</fullName>
    </recommendedName>
</protein>
<keyword evidence="1" id="KW-0863">Zinc-finger</keyword>
<keyword evidence="5" id="KW-1185">Reference proteome</keyword>
<accession>A0A8H4ANG0</accession>
<comment type="caution">
    <text evidence="4">The sequence shown here is derived from an EMBL/GenBank/DDBJ whole genome shotgun (WGS) entry which is preliminary data.</text>
</comment>
<dbReference type="Proteomes" id="UP000439903">
    <property type="component" value="Unassembled WGS sequence"/>
</dbReference>
<feature type="domain" description="RING-type" evidence="3">
    <location>
        <begin position="32"/>
        <end position="79"/>
    </location>
</feature>
<reference evidence="4 5" key="1">
    <citation type="journal article" date="2019" name="Environ. Microbiol.">
        <title>At the nexus of three kingdoms: the genome of the mycorrhizal fungus Gigaspora margarita provides insights into plant, endobacterial and fungal interactions.</title>
        <authorList>
            <person name="Venice F."/>
            <person name="Ghignone S."/>
            <person name="Salvioli di Fossalunga A."/>
            <person name="Amselem J."/>
            <person name="Novero M."/>
            <person name="Xianan X."/>
            <person name="Sedzielewska Toro K."/>
            <person name="Morin E."/>
            <person name="Lipzen A."/>
            <person name="Grigoriev I.V."/>
            <person name="Henrissat B."/>
            <person name="Martin F.M."/>
            <person name="Bonfante P."/>
        </authorList>
    </citation>
    <scope>NUCLEOTIDE SEQUENCE [LARGE SCALE GENOMIC DNA]</scope>
    <source>
        <strain evidence="4 5">BEG34</strain>
    </source>
</reference>
<proteinExistence type="predicted"/>
<evidence type="ECO:0000259" key="3">
    <source>
        <dbReference type="PROSITE" id="PS50089"/>
    </source>
</evidence>
<dbReference type="PROSITE" id="PS50089">
    <property type="entry name" value="ZF_RING_2"/>
    <property type="match status" value="1"/>
</dbReference>
<gene>
    <name evidence="4" type="ORF">F8M41_017116</name>
</gene>
<dbReference type="OrthoDB" id="2424169at2759"/>